<dbReference type="PANTHER" id="PTHR43479:SF11">
    <property type="entry name" value="ACREF_ENVCD OPERON REPRESSOR-RELATED"/>
    <property type="match status" value="1"/>
</dbReference>
<keyword evidence="1 2" id="KW-0238">DNA-binding</keyword>
<dbReference type="InterPro" id="IPR050624">
    <property type="entry name" value="HTH-type_Tx_Regulator"/>
</dbReference>
<dbReference type="PANTHER" id="PTHR43479">
    <property type="entry name" value="ACREF/ENVCD OPERON REPRESSOR-RELATED"/>
    <property type="match status" value="1"/>
</dbReference>
<dbReference type="PROSITE" id="PS50977">
    <property type="entry name" value="HTH_TETR_2"/>
    <property type="match status" value="1"/>
</dbReference>
<dbReference type="InterPro" id="IPR009057">
    <property type="entry name" value="Homeodomain-like_sf"/>
</dbReference>
<evidence type="ECO:0000256" key="2">
    <source>
        <dbReference type="PROSITE-ProRule" id="PRU00335"/>
    </source>
</evidence>
<reference evidence="4 5" key="1">
    <citation type="submission" date="2016-05" db="EMBL/GenBank/DDBJ databases">
        <title>Microbial solvent formation.</title>
        <authorList>
            <person name="Poehlein A."/>
            <person name="Montoya Solano J.D."/>
            <person name="Flitsch S."/>
            <person name="Krabben P."/>
            <person name="Duerre P."/>
            <person name="Daniel R."/>
        </authorList>
    </citation>
    <scope>NUCLEOTIDE SEQUENCE [LARGE SCALE GENOMIC DNA]</scope>
    <source>
        <strain evidence="4 5">L1-8</strain>
    </source>
</reference>
<organism evidence="4 5">
    <name type="scientific">Clostridium saccharobutylicum</name>
    <dbReference type="NCBI Taxonomy" id="169679"/>
    <lineage>
        <taxon>Bacteria</taxon>
        <taxon>Bacillati</taxon>
        <taxon>Bacillota</taxon>
        <taxon>Clostridia</taxon>
        <taxon>Eubacteriales</taxon>
        <taxon>Clostridiaceae</taxon>
        <taxon>Clostridium</taxon>
    </lineage>
</organism>
<feature type="domain" description="HTH tetR-type" evidence="3">
    <location>
        <begin position="16"/>
        <end position="76"/>
    </location>
</feature>
<dbReference type="Pfam" id="PF00440">
    <property type="entry name" value="TetR_N"/>
    <property type="match status" value="1"/>
</dbReference>
<dbReference type="STRING" id="169679.CSACC_39870"/>
<sequence>MTLKNKKISITTKKKLLKEKEILLAGYNLFVTRGVEKTAIDDIVKLAGVAKGTFYLYFKDKYDLLDQLILQKSNEIIKDGLKKANSLGIDDFRKRTLFFLDYIISYLKENKSLLKLINKNISWGLYRKAMMKPKEYDEIKNVLDVFVKNLTNYGIEKDEAEMTLFMIIELVGSVCFTTIILKEPTDIESIKPILFKKILSMIGV</sequence>
<dbReference type="Gene3D" id="1.10.357.10">
    <property type="entry name" value="Tetracycline Repressor, domain 2"/>
    <property type="match status" value="1"/>
</dbReference>
<proteinExistence type="predicted"/>
<evidence type="ECO:0000313" key="4">
    <source>
        <dbReference type="EMBL" id="OOM16321.1"/>
    </source>
</evidence>
<evidence type="ECO:0000256" key="1">
    <source>
        <dbReference type="ARBA" id="ARBA00023125"/>
    </source>
</evidence>
<dbReference type="SUPFAM" id="SSF46689">
    <property type="entry name" value="Homeodomain-like"/>
    <property type="match status" value="1"/>
</dbReference>
<dbReference type="EMBL" id="LZYZ01000001">
    <property type="protein sequence ID" value="OOM16321.1"/>
    <property type="molecule type" value="Genomic_DNA"/>
</dbReference>
<evidence type="ECO:0000313" key="5">
    <source>
        <dbReference type="Proteomes" id="UP000191154"/>
    </source>
</evidence>
<accession>A0A1S8NJA0</accession>
<name>A0A1S8NJA0_CLOSA</name>
<gene>
    <name evidence="4" type="primary">mtrR</name>
    <name evidence="4" type="ORF">CLOSAC_05920</name>
</gene>
<dbReference type="InterPro" id="IPR001647">
    <property type="entry name" value="HTH_TetR"/>
</dbReference>
<dbReference type="PRINTS" id="PR00455">
    <property type="entry name" value="HTHTETR"/>
</dbReference>
<dbReference type="AlphaFoldDB" id="A0A1S8NJA0"/>
<dbReference type="GO" id="GO:0003677">
    <property type="term" value="F:DNA binding"/>
    <property type="evidence" value="ECO:0007669"/>
    <property type="project" value="UniProtKB-UniRule"/>
</dbReference>
<dbReference type="RefSeq" id="WP_077864051.1">
    <property type="nucleotide sequence ID" value="NZ_LZYZ01000001.1"/>
</dbReference>
<dbReference type="Proteomes" id="UP000191154">
    <property type="component" value="Unassembled WGS sequence"/>
</dbReference>
<evidence type="ECO:0000259" key="3">
    <source>
        <dbReference type="PROSITE" id="PS50977"/>
    </source>
</evidence>
<feature type="DNA-binding region" description="H-T-H motif" evidence="2">
    <location>
        <begin position="39"/>
        <end position="58"/>
    </location>
</feature>
<protein>
    <submittedName>
        <fullName evidence="4">HTH-type transcriptional regulator MtrR</fullName>
    </submittedName>
</protein>
<comment type="caution">
    <text evidence="4">The sequence shown here is derived from an EMBL/GenBank/DDBJ whole genome shotgun (WGS) entry which is preliminary data.</text>
</comment>